<reference evidence="1 2" key="1">
    <citation type="journal article" date="2012" name="Proc. Natl. Acad. Sci. U.S.A.">
        <title>Genome streamlining and chemical defense in a coral reef symbiosis.</title>
        <authorList>
            <person name="Kwan J.C."/>
            <person name="Donia M.S."/>
            <person name="Han A.W."/>
            <person name="Hirose E."/>
            <person name="Haygood M.G."/>
            <person name="Schmidt E.W."/>
        </authorList>
    </citation>
    <scope>NUCLEOTIDE SEQUENCE [LARGE SCALE GENOMIC DNA]</scope>
    <source>
        <strain evidence="1 2">L2</strain>
    </source>
</reference>
<keyword evidence="2" id="KW-1185">Reference proteome</keyword>
<dbReference type="EMBL" id="CP003539">
    <property type="protein sequence ID" value="AFX98891.1"/>
    <property type="molecule type" value="Genomic_DNA"/>
</dbReference>
<dbReference type="AlphaFoldDB" id="K7ZCT5"/>
<name>K7ZCT5_9PROT</name>
<dbReference type="KEGG" id="thal:A1OE_703"/>
<evidence type="ECO:0000313" key="2">
    <source>
        <dbReference type="Proteomes" id="UP000010077"/>
    </source>
</evidence>
<dbReference type="HOGENOM" id="CLU_3197393_0_0_5"/>
<gene>
    <name evidence="1" type="ORF">A1OE_703</name>
</gene>
<proteinExistence type="predicted"/>
<dbReference type="Proteomes" id="UP000010077">
    <property type="component" value="Chromosome"/>
</dbReference>
<sequence>MPSSNNKLNCRYKSKITTLLSDLYALFFFRLFDTLQLPTINKIRI</sequence>
<organism evidence="1 2">
    <name type="scientific">Candidatus Endolissoclinum faulkneri L2</name>
    <dbReference type="NCBI Taxonomy" id="1193729"/>
    <lineage>
        <taxon>Bacteria</taxon>
        <taxon>Pseudomonadati</taxon>
        <taxon>Pseudomonadota</taxon>
        <taxon>Alphaproteobacteria</taxon>
        <taxon>Rhodospirillales</taxon>
        <taxon>Rhodospirillaceae</taxon>
        <taxon>Candidatus Endolissoclinum</taxon>
    </lineage>
</organism>
<protein>
    <submittedName>
        <fullName evidence="1">Uncharacterized protein</fullName>
    </submittedName>
</protein>
<accession>K7ZCT5</accession>
<evidence type="ECO:0000313" key="1">
    <source>
        <dbReference type="EMBL" id="AFX98891.1"/>
    </source>
</evidence>